<reference evidence="16 17" key="1">
    <citation type="submission" date="2018-04" db="EMBL/GenBank/DDBJ databases">
        <title>Flavobacterium sp. nov., isolated from glacier ice.</title>
        <authorList>
            <person name="Liu Q."/>
            <person name="Xin Y.-H."/>
        </authorList>
    </citation>
    <scope>NUCLEOTIDE SEQUENCE [LARGE SCALE GENOMIC DNA]</scope>
    <source>
        <strain evidence="16 17">LB2P30</strain>
    </source>
</reference>
<dbReference type="PANTHER" id="PTHR32552:SF81">
    <property type="entry name" value="TONB-DEPENDENT OUTER MEMBRANE RECEPTOR"/>
    <property type="match status" value="1"/>
</dbReference>
<accession>A0A2U1K1H1</accession>
<feature type="chain" id="PRO_5015489096" description="TonB-dependent receptor" evidence="13">
    <location>
        <begin position="24"/>
        <end position="882"/>
    </location>
</feature>
<keyword evidence="13" id="KW-0732">Signal</keyword>
<evidence type="ECO:0000256" key="10">
    <source>
        <dbReference type="ARBA" id="ARBA00023237"/>
    </source>
</evidence>
<evidence type="ECO:0000313" key="16">
    <source>
        <dbReference type="EMBL" id="PWA10843.1"/>
    </source>
</evidence>
<dbReference type="Pfam" id="PF13715">
    <property type="entry name" value="CarbopepD_reg_2"/>
    <property type="match status" value="1"/>
</dbReference>
<dbReference type="GO" id="GO:0009279">
    <property type="term" value="C:cell outer membrane"/>
    <property type="evidence" value="ECO:0007669"/>
    <property type="project" value="UniProtKB-SubCell"/>
</dbReference>
<keyword evidence="9 11" id="KW-0472">Membrane</keyword>
<evidence type="ECO:0000256" key="11">
    <source>
        <dbReference type="PROSITE-ProRule" id="PRU01360"/>
    </source>
</evidence>
<dbReference type="SUPFAM" id="SSF56935">
    <property type="entry name" value="Porins"/>
    <property type="match status" value="1"/>
</dbReference>
<keyword evidence="8 12" id="KW-0798">TonB box</keyword>
<evidence type="ECO:0000256" key="5">
    <source>
        <dbReference type="ARBA" id="ARBA00022692"/>
    </source>
</evidence>
<dbReference type="Gene3D" id="2.170.130.10">
    <property type="entry name" value="TonB-dependent receptor, plug domain"/>
    <property type="match status" value="1"/>
</dbReference>
<comment type="subcellular location">
    <subcellularLocation>
        <location evidence="1 11">Cell outer membrane</location>
        <topology evidence="1 11">Multi-pass membrane protein</topology>
    </subcellularLocation>
</comment>
<evidence type="ECO:0000256" key="9">
    <source>
        <dbReference type="ARBA" id="ARBA00023136"/>
    </source>
</evidence>
<dbReference type="EMBL" id="QCZH01000002">
    <property type="protein sequence ID" value="PWA10843.1"/>
    <property type="molecule type" value="Genomic_DNA"/>
</dbReference>
<gene>
    <name evidence="16" type="ORF">DB891_03155</name>
</gene>
<keyword evidence="17" id="KW-1185">Reference proteome</keyword>
<sequence length="882" mass="97544">MKKEYLKRILFVLCTLIGFVAFAQNTVKGKVMDKNNNTPLSGVTILIQGDKAGAISGFSGEFTISNAKAFPWTLVFSYMGSKTKTVVVNENTSALSIDLEIDNSVLKDVVVTANKRAQSAQKVAMSITTLSPTKLARSGAEEFKDYAVGIPNIQFNPSGDGNSGRASSNVAIRGISGANTTAMYLDDTPLPTNINIRLMDVARVEVLRGPQGTLYGARNMGGAIKTITNQPSVKKVSGSLIANVSTVKEGEQDYSFQGIANVPLSSKLALRVGGFYDYQSGIFETQLNPLAVVQNKNPIVTVTDGINSIDINTDGCDICLTKDKQNVGNVNQYGFTASLGYFPTDKISIIPKVITQNIKGGGYDFAESETGSFQSQGNWTQIRASGIPESFTDKWQFYSLTAKVETDYGSFISSTSYMNRNILEKEDSGEITLRLFSFWDQIWNPSAGKYNMWAYYMSREVKNEQFNQEVRFQSNFKNKFEFTAGAYYAHEDNTADWLAQENGKGYISYISAAQWGNYDEANRQNVKQTVPIYNYYGTDINSEVAVFCELYYKFTPKLKATVGLRYFDAKTTKDVYDWGYTVYDGVTVNPDGTPDYQSSKTVVQGTSKEQNAIPKFNLTYEISNNKLVYANAAKGFRLGGVNDIVNNYLSHDQLVELGFADGKQPANYGSDYLWSYETGFKGAWANGKLITNVAVFYNDWQNLQQSKALNSGYSFISNVGNARSYGYEIELRAKIIKELDISGGYGYLNAELSEDVPTLGAQKGDKILNTAPNSANVSLDFNKELSNNKQLYATASYQYMDKRYGSFAPEIDVNKVYGSFSVVNARVGLQIKKYDLSLYGNNLTNTFANLGSPNAFSGDLTSRPRYTVNRPITFGFEGRYSF</sequence>
<feature type="domain" description="TonB-dependent receptor-like beta-barrel" evidence="14">
    <location>
        <begin position="406"/>
        <end position="843"/>
    </location>
</feature>
<dbReference type="PROSITE" id="PS52016">
    <property type="entry name" value="TONB_DEPENDENT_REC_3"/>
    <property type="match status" value="1"/>
</dbReference>
<keyword evidence="6" id="KW-0408">Iron</keyword>
<evidence type="ECO:0000256" key="1">
    <source>
        <dbReference type="ARBA" id="ARBA00004571"/>
    </source>
</evidence>
<organism evidence="16 17">
    <name type="scientific">Flavobacterium laiguense</name>
    <dbReference type="NCBI Taxonomy" id="2169409"/>
    <lineage>
        <taxon>Bacteria</taxon>
        <taxon>Pseudomonadati</taxon>
        <taxon>Bacteroidota</taxon>
        <taxon>Flavobacteriia</taxon>
        <taxon>Flavobacteriales</taxon>
        <taxon>Flavobacteriaceae</taxon>
        <taxon>Flavobacterium</taxon>
    </lineage>
</organism>
<evidence type="ECO:0000256" key="2">
    <source>
        <dbReference type="ARBA" id="ARBA00022448"/>
    </source>
</evidence>
<dbReference type="Gene3D" id="2.60.40.1120">
    <property type="entry name" value="Carboxypeptidase-like, regulatory domain"/>
    <property type="match status" value="1"/>
</dbReference>
<dbReference type="Pfam" id="PF00593">
    <property type="entry name" value="TonB_dep_Rec_b-barrel"/>
    <property type="match status" value="1"/>
</dbReference>
<keyword evidence="10 11" id="KW-0998">Cell outer membrane</keyword>
<dbReference type="Gene3D" id="2.40.170.20">
    <property type="entry name" value="TonB-dependent receptor, beta-barrel domain"/>
    <property type="match status" value="1"/>
</dbReference>
<dbReference type="AlphaFoldDB" id="A0A2U1K1H1"/>
<dbReference type="InterPro" id="IPR012910">
    <property type="entry name" value="Plug_dom"/>
</dbReference>
<name>A0A2U1K1H1_9FLAO</name>
<dbReference type="InterPro" id="IPR000531">
    <property type="entry name" value="Beta-barrel_TonB"/>
</dbReference>
<keyword evidence="7" id="KW-0406">Ion transport</keyword>
<dbReference type="SUPFAM" id="SSF49464">
    <property type="entry name" value="Carboxypeptidase regulatory domain-like"/>
    <property type="match status" value="1"/>
</dbReference>
<evidence type="ECO:0000256" key="7">
    <source>
        <dbReference type="ARBA" id="ARBA00023065"/>
    </source>
</evidence>
<keyword evidence="3 11" id="KW-1134">Transmembrane beta strand</keyword>
<evidence type="ECO:0000256" key="3">
    <source>
        <dbReference type="ARBA" id="ARBA00022452"/>
    </source>
</evidence>
<evidence type="ECO:0008006" key="18">
    <source>
        <dbReference type="Google" id="ProtNLM"/>
    </source>
</evidence>
<feature type="domain" description="TonB-dependent receptor plug" evidence="15">
    <location>
        <begin position="120"/>
        <end position="223"/>
    </location>
</feature>
<evidence type="ECO:0000313" key="17">
    <source>
        <dbReference type="Proteomes" id="UP000245618"/>
    </source>
</evidence>
<dbReference type="RefSeq" id="WP_116760518.1">
    <property type="nucleotide sequence ID" value="NZ_QCZH01000002.1"/>
</dbReference>
<dbReference type="Proteomes" id="UP000245618">
    <property type="component" value="Unassembled WGS sequence"/>
</dbReference>
<evidence type="ECO:0000256" key="13">
    <source>
        <dbReference type="SAM" id="SignalP"/>
    </source>
</evidence>
<dbReference type="OrthoDB" id="9775095at2"/>
<comment type="caution">
    <text evidence="16">The sequence shown here is derived from an EMBL/GenBank/DDBJ whole genome shotgun (WGS) entry which is preliminary data.</text>
</comment>
<dbReference type="Pfam" id="PF07715">
    <property type="entry name" value="Plug"/>
    <property type="match status" value="1"/>
</dbReference>
<dbReference type="InterPro" id="IPR037066">
    <property type="entry name" value="Plug_dom_sf"/>
</dbReference>
<keyword evidence="5 11" id="KW-0812">Transmembrane</keyword>
<dbReference type="GO" id="GO:0006826">
    <property type="term" value="P:iron ion transport"/>
    <property type="evidence" value="ECO:0007669"/>
    <property type="project" value="UniProtKB-KW"/>
</dbReference>
<dbReference type="InterPro" id="IPR039426">
    <property type="entry name" value="TonB-dep_rcpt-like"/>
</dbReference>
<protein>
    <recommendedName>
        <fullName evidence="18">TonB-dependent receptor</fullName>
    </recommendedName>
</protein>
<evidence type="ECO:0000256" key="4">
    <source>
        <dbReference type="ARBA" id="ARBA00022496"/>
    </source>
</evidence>
<feature type="signal peptide" evidence="13">
    <location>
        <begin position="1"/>
        <end position="23"/>
    </location>
</feature>
<dbReference type="InterPro" id="IPR036942">
    <property type="entry name" value="Beta-barrel_TonB_sf"/>
</dbReference>
<dbReference type="InterPro" id="IPR008969">
    <property type="entry name" value="CarboxyPept-like_regulatory"/>
</dbReference>
<proteinExistence type="inferred from homology"/>
<evidence type="ECO:0000256" key="8">
    <source>
        <dbReference type="ARBA" id="ARBA00023077"/>
    </source>
</evidence>
<evidence type="ECO:0000256" key="12">
    <source>
        <dbReference type="RuleBase" id="RU003357"/>
    </source>
</evidence>
<evidence type="ECO:0000256" key="6">
    <source>
        <dbReference type="ARBA" id="ARBA00023004"/>
    </source>
</evidence>
<keyword evidence="4" id="KW-0410">Iron transport</keyword>
<evidence type="ECO:0000259" key="14">
    <source>
        <dbReference type="Pfam" id="PF00593"/>
    </source>
</evidence>
<dbReference type="PANTHER" id="PTHR32552">
    <property type="entry name" value="FERRICHROME IRON RECEPTOR-RELATED"/>
    <property type="match status" value="1"/>
</dbReference>
<evidence type="ECO:0000259" key="15">
    <source>
        <dbReference type="Pfam" id="PF07715"/>
    </source>
</evidence>
<keyword evidence="2 11" id="KW-0813">Transport</keyword>
<comment type="similarity">
    <text evidence="11 12">Belongs to the TonB-dependent receptor family.</text>
</comment>